<dbReference type="Proteomes" id="UP001226867">
    <property type="component" value="Unassembled WGS sequence"/>
</dbReference>
<evidence type="ECO:0008006" key="3">
    <source>
        <dbReference type="Google" id="ProtNLM"/>
    </source>
</evidence>
<gene>
    <name evidence="1" type="ORF">J2W36_003017</name>
</gene>
<accession>A0ABT9SAH8</accession>
<organism evidence="1 2">
    <name type="scientific">Variovorax ginsengisoli</name>
    <dbReference type="NCBI Taxonomy" id="363844"/>
    <lineage>
        <taxon>Bacteria</taxon>
        <taxon>Pseudomonadati</taxon>
        <taxon>Pseudomonadota</taxon>
        <taxon>Betaproteobacteria</taxon>
        <taxon>Burkholderiales</taxon>
        <taxon>Comamonadaceae</taxon>
        <taxon>Variovorax</taxon>
    </lineage>
</organism>
<comment type="caution">
    <text evidence="1">The sequence shown here is derived from an EMBL/GenBank/DDBJ whole genome shotgun (WGS) entry which is preliminary data.</text>
</comment>
<evidence type="ECO:0000313" key="2">
    <source>
        <dbReference type="Proteomes" id="UP001226867"/>
    </source>
</evidence>
<sequence length="164" mass="18238">MESRVAGLFESSHFADAFAVPLPTGTQLTIELLAQAVFGDPSWWFRLLLKFRDVLVAPFGVKSSDTLRAEMQTSGKAHIDFFPVLSRSENELVLGENDRHLNFKASVLVRALANGKGRELVATTVVHCNNSFGHFYLFVIGPFHRLVVRSNLARAVRKLGSLVR</sequence>
<dbReference type="InterPro" id="IPR021295">
    <property type="entry name" value="DUF2867"/>
</dbReference>
<name>A0ABT9SAH8_9BURK</name>
<keyword evidence="2" id="KW-1185">Reference proteome</keyword>
<dbReference type="EMBL" id="JAUSRO010000009">
    <property type="protein sequence ID" value="MDP9900751.1"/>
    <property type="molecule type" value="Genomic_DNA"/>
</dbReference>
<proteinExistence type="predicted"/>
<dbReference type="RefSeq" id="WP_307690548.1">
    <property type="nucleotide sequence ID" value="NZ_JAUSRO010000009.1"/>
</dbReference>
<reference evidence="1 2" key="1">
    <citation type="submission" date="2023-07" db="EMBL/GenBank/DDBJ databases">
        <title>Sorghum-associated microbial communities from plants grown in Nebraska, USA.</title>
        <authorList>
            <person name="Schachtman D."/>
        </authorList>
    </citation>
    <scope>NUCLEOTIDE SEQUENCE [LARGE SCALE GENOMIC DNA]</scope>
    <source>
        <strain evidence="1 2">DS1607</strain>
    </source>
</reference>
<protein>
    <recommendedName>
        <fullName evidence="3">DUF2867 domain-containing protein</fullName>
    </recommendedName>
</protein>
<evidence type="ECO:0000313" key="1">
    <source>
        <dbReference type="EMBL" id="MDP9900751.1"/>
    </source>
</evidence>
<dbReference type="Pfam" id="PF11066">
    <property type="entry name" value="DUF2867"/>
    <property type="match status" value="1"/>
</dbReference>